<reference evidence="16 17" key="1">
    <citation type="submission" date="2020-08" db="EMBL/GenBank/DDBJ databases">
        <title>Genomic Encyclopedia of Type Strains, Phase IV (KMG-IV): sequencing the most valuable type-strain genomes for metagenomic binning, comparative biology and taxonomic classification.</title>
        <authorList>
            <person name="Goeker M."/>
        </authorList>
    </citation>
    <scope>NUCLEOTIDE SEQUENCE [LARGE SCALE GENOMIC DNA]</scope>
    <source>
        <strain evidence="16 17">DSM 24696</strain>
    </source>
</reference>
<evidence type="ECO:0000256" key="10">
    <source>
        <dbReference type="ARBA" id="ARBA00047445"/>
    </source>
</evidence>
<feature type="binding site" evidence="13">
    <location>
        <begin position="130"/>
        <end position="132"/>
    </location>
    <ligand>
        <name>substrate</name>
    </ligand>
</feature>
<evidence type="ECO:0000256" key="8">
    <source>
        <dbReference type="ARBA" id="ARBA00022679"/>
    </source>
</evidence>
<dbReference type="Proteomes" id="UP000551878">
    <property type="component" value="Unassembled WGS sequence"/>
</dbReference>
<feature type="binding site" evidence="13">
    <location>
        <position position="164"/>
    </location>
    <ligand>
        <name>substrate</name>
    </ligand>
</feature>
<evidence type="ECO:0000256" key="4">
    <source>
        <dbReference type="ARBA" id="ARBA00011218"/>
    </source>
</evidence>
<dbReference type="NCBIfam" id="TIGR00078">
    <property type="entry name" value="nadC"/>
    <property type="match status" value="1"/>
</dbReference>
<dbReference type="AlphaFoldDB" id="A0A840QRZ1"/>
<feature type="binding site" evidence="13">
    <location>
        <position position="194"/>
    </location>
    <ligand>
        <name>substrate</name>
    </ligand>
</feature>
<dbReference type="RefSeq" id="WP_184664694.1">
    <property type="nucleotide sequence ID" value="NZ_JACHHB010000011.1"/>
</dbReference>
<dbReference type="FunFam" id="3.90.1170.20:FF:000001">
    <property type="entry name" value="Nicotinate-nucleotide diphosphorylase (Carboxylating)"/>
    <property type="match status" value="1"/>
</dbReference>
<organism evidence="16 17">
    <name type="scientific">Texcoconibacillus texcoconensis</name>
    <dbReference type="NCBI Taxonomy" id="1095777"/>
    <lineage>
        <taxon>Bacteria</taxon>
        <taxon>Bacillati</taxon>
        <taxon>Bacillota</taxon>
        <taxon>Bacilli</taxon>
        <taxon>Bacillales</taxon>
        <taxon>Bacillaceae</taxon>
        <taxon>Texcoconibacillus</taxon>
    </lineage>
</organism>
<evidence type="ECO:0000256" key="2">
    <source>
        <dbReference type="ARBA" id="ARBA00004893"/>
    </source>
</evidence>
<dbReference type="InterPro" id="IPR004393">
    <property type="entry name" value="NadC"/>
</dbReference>
<dbReference type="InterPro" id="IPR013785">
    <property type="entry name" value="Aldolase_TIM"/>
</dbReference>
<protein>
    <recommendedName>
        <fullName evidence="11">Probable nicotinate-nucleotide pyrophosphorylase [carboxylating]</fullName>
        <ecNumber evidence="5">2.4.2.19</ecNumber>
    </recommendedName>
    <alternativeName>
        <fullName evidence="9">Quinolinate phosphoribosyltransferase [decarboxylating]</fullName>
    </alternativeName>
</protein>
<keyword evidence="6" id="KW-0662">Pyridine nucleotide biosynthesis</keyword>
<dbReference type="InterPro" id="IPR022412">
    <property type="entry name" value="Quinolinate_PRibosylTrfase_N"/>
</dbReference>
<dbReference type="GO" id="GO:0005737">
    <property type="term" value="C:cytoplasm"/>
    <property type="evidence" value="ECO:0007669"/>
    <property type="project" value="TreeGrafter"/>
</dbReference>
<dbReference type="PANTHER" id="PTHR32179">
    <property type="entry name" value="NICOTINATE-NUCLEOTIDE PYROPHOSPHORYLASE [CARBOXYLATING]"/>
    <property type="match status" value="1"/>
</dbReference>
<evidence type="ECO:0000256" key="11">
    <source>
        <dbReference type="ARBA" id="ARBA00069173"/>
    </source>
</evidence>
<dbReference type="UniPathway" id="UPA00253">
    <property type="reaction ID" value="UER00331"/>
</dbReference>
<dbReference type="Gene3D" id="3.20.20.70">
    <property type="entry name" value="Aldolase class I"/>
    <property type="match status" value="1"/>
</dbReference>
<dbReference type="Pfam" id="PF01729">
    <property type="entry name" value="QRPTase_C"/>
    <property type="match status" value="1"/>
</dbReference>
<name>A0A840QRZ1_9BACI</name>
<evidence type="ECO:0000256" key="5">
    <source>
        <dbReference type="ARBA" id="ARBA00011944"/>
    </source>
</evidence>
<dbReference type="EC" id="2.4.2.19" evidence="5"/>
<evidence type="ECO:0000256" key="6">
    <source>
        <dbReference type="ARBA" id="ARBA00022642"/>
    </source>
</evidence>
<comment type="similarity">
    <text evidence="3 12">Belongs to the NadC/ModD family.</text>
</comment>
<feature type="domain" description="Quinolinate phosphoribosyl transferase N-terminal" evidence="15">
    <location>
        <begin position="22"/>
        <end position="106"/>
    </location>
</feature>
<dbReference type="PANTHER" id="PTHR32179:SF3">
    <property type="entry name" value="NICOTINATE-NUCLEOTIDE PYROPHOSPHORYLASE [CARBOXYLATING]"/>
    <property type="match status" value="1"/>
</dbReference>
<feature type="binding site" evidence="13">
    <location>
        <position position="96"/>
    </location>
    <ligand>
        <name>substrate</name>
    </ligand>
</feature>
<comment type="pathway">
    <text evidence="2">Cofactor biosynthesis; NAD(+) biosynthesis; nicotinate D-ribonucleotide from quinolinate: step 1/1.</text>
</comment>
<dbReference type="SUPFAM" id="SSF51690">
    <property type="entry name" value="Nicotinate/Quinolinate PRTase C-terminal domain-like"/>
    <property type="match status" value="1"/>
</dbReference>
<sequence>MNKIALRKQLEQFFVEDIGYGDVTTESMFENEWSQGRFIAKEEGIFVGEEVLKEGYRLFNNNIEISHNLPDGTFVKKGEPICEVYGPINDLLTSERVLLNVVQRMSGIATMTNRMTKVLQASGSTRVIDTRKTTPGLRMFEKHAVVCGGGANHRLRLDDGALIKDNHIAQAGSITKAVEAVKRHVGHMVRVEVEVENEKQLHEAIEAGADIIMFDNVTPATVEKWAKEVPSSIYTEVSGGIDEEQVAQYAETGVDFLSVGALTHSYKSLDISFDVIKKEE</sequence>
<evidence type="ECO:0000256" key="13">
    <source>
        <dbReference type="PIRSR" id="PIRSR006250-1"/>
    </source>
</evidence>
<comment type="function">
    <text evidence="1">Involved in the catabolism of quinolinic acid (QA).</text>
</comment>
<proteinExistence type="inferred from homology"/>
<comment type="catalytic activity">
    <reaction evidence="10">
        <text>nicotinate beta-D-ribonucleotide + CO2 + diphosphate = quinolinate + 5-phospho-alpha-D-ribose 1-diphosphate + 2 H(+)</text>
        <dbReference type="Rhea" id="RHEA:12733"/>
        <dbReference type="ChEBI" id="CHEBI:15378"/>
        <dbReference type="ChEBI" id="CHEBI:16526"/>
        <dbReference type="ChEBI" id="CHEBI:29959"/>
        <dbReference type="ChEBI" id="CHEBI:33019"/>
        <dbReference type="ChEBI" id="CHEBI:57502"/>
        <dbReference type="ChEBI" id="CHEBI:58017"/>
        <dbReference type="EC" id="2.4.2.19"/>
    </reaction>
</comment>
<evidence type="ECO:0000256" key="1">
    <source>
        <dbReference type="ARBA" id="ARBA00003237"/>
    </source>
</evidence>
<feature type="binding site" evidence="13">
    <location>
        <position position="154"/>
    </location>
    <ligand>
        <name>substrate</name>
    </ligand>
</feature>
<dbReference type="FunFam" id="3.20.20.70:FF:000030">
    <property type="entry name" value="Nicotinate-nucleotide pyrophosphorylase, carboxylating"/>
    <property type="match status" value="1"/>
</dbReference>
<gene>
    <name evidence="16" type="ORF">HNQ41_002460</name>
</gene>
<dbReference type="CDD" id="cd01572">
    <property type="entry name" value="QPRTase"/>
    <property type="match status" value="1"/>
</dbReference>
<evidence type="ECO:0000313" key="17">
    <source>
        <dbReference type="Proteomes" id="UP000551878"/>
    </source>
</evidence>
<accession>A0A840QRZ1</accession>
<keyword evidence="17" id="KW-1185">Reference proteome</keyword>
<comment type="subunit">
    <text evidence="4">Hexamer formed by 3 homodimers.</text>
</comment>
<dbReference type="GO" id="GO:0034213">
    <property type="term" value="P:quinolinate catabolic process"/>
    <property type="evidence" value="ECO:0007669"/>
    <property type="project" value="TreeGrafter"/>
</dbReference>
<dbReference type="InterPro" id="IPR037128">
    <property type="entry name" value="Quinolinate_PRibosylTase_N_sf"/>
</dbReference>
<feature type="binding site" evidence="13">
    <location>
        <begin position="259"/>
        <end position="261"/>
    </location>
    <ligand>
        <name>substrate</name>
    </ligand>
</feature>
<dbReference type="GO" id="GO:0004514">
    <property type="term" value="F:nicotinate-nucleotide diphosphorylase (carboxylating) activity"/>
    <property type="evidence" value="ECO:0007669"/>
    <property type="project" value="UniProtKB-EC"/>
</dbReference>
<evidence type="ECO:0000256" key="12">
    <source>
        <dbReference type="PIRNR" id="PIRNR006250"/>
    </source>
</evidence>
<evidence type="ECO:0000259" key="15">
    <source>
        <dbReference type="Pfam" id="PF02749"/>
    </source>
</evidence>
<feature type="domain" description="Quinolinate phosphoribosyl transferase C-terminal" evidence="14">
    <location>
        <begin position="108"/>
        <end position="273"/>
    </location>
</feature>
<dbReference type="SUPFAM" id="SSF54675">
    <property type="entry name" value="Nicotinate/Quinolinate PRTase N-terminal domain-like"/>
    <property type="match status" value="1"/>
</dbReference>
<dbReference type="Pfam" id="PF02749">
    <property type="entry name" value="QRPTase_N"/>
    <property type="match status" value="1"/>
</dbReference>
<keyword evidence="8 12" id="KW-0808">Transferase</keyword>
<keyword evidence="7 12" id="KW-0328">Glycosyltransferase</keyword>
<feature type="binding site" evidence="13">
    <location>
        <begin position="238"/>
        <end position="240"/>
    </location>
    <ligand>
        <name>substrate</name>
    </ligand>
</feature>
<dbReference type="GO" id="GO:0009435">
    <property type="term" value="P:NAD+ biosynthetic process"/>
    <property type="evidence" value="ECO:0007669"/>
    <property type="project" value="UniProtKB-UniPathway"/>
</dbReference>
<evidence type="ECO:0000256" key="9">
    <source>
        <dbReference type="ARBA" id="ARBA00033102"/>
    </source>
</evidence>
<evidence type="ECO:0000256" key="3">
    <source>
        <dbReference type="ARBA" id="ARBA00009400"/>
    </source>
</evidence>
<dbReference type="InterPro" id="IPR036068">
    <property type="entry name" value="Nicotinate_pribotase-like_C"/>
</dbReference>
<dbReference type="InterPro" id="IPR002638">
    <property type="entry name" value="Quinolinate_PRibosylTrfase_C"/>
</dbReference>
<evidence type="ECO:0000259" key="14">
    <source>
        <dbReference type="Pfam" id="PF01729"/>
    </source>
</evidence>
<dbReference type="Gene3D" id="3.90.1170.20">
    <property type="entry name" value="Quinolinate phosphoribosyl transferase, N-terminal domain"/>
    <property type="match status" value="1"/>
</dbReference>
<evidence type="ECO:0000313" key="16">
    <source>
        <dbReference type="EMBL" id="MBB5174266.1"/>
    </source>
</evidence>
<feature type="binding site" evidence="13">
    <location>
        <position position="215"/>
    </location>
    <ligand>
        <name>substrate</name>
    </ligand>
</feature>
<dbReference type="PIRSF" id="PIRSF006250">
    <property type="entry name" value="NadC_ModD"/>
    <property type="match status" value="1"/>
</dbReference>
<dbReference type="EMBL" id="JACHHB010000011">
    <property type="protein sequence ID" value="MBB5174266.1"/>
    <property type="molecule type" value="Genomic_DNA"/>
</dbReference>
<dbReference type="InterPro" id="IPR027277">
    <property type="entry name" value="NadC/ModD"/>
</dbReference>
<comment type="caution">
    <text evidence="16">The sequence shown here is derived from an EMBL/GenBank/DDBJ whole genome shotgun (WGS) entry which is preliminary data.</text>
</comment>
<evidence type="ECO:0000256" key="7">
    <source>
        <dbReference type="ARBA" id="ARBA00022676"/>
    </source>
</evidence>